<keyword evidence="3" id="KW-0998">Cell outer membrane</keyword>
<evidence type="ECO:0000256" key="1">
    <source>
        <dbReference type="ARBA" id="ARBA00004442"/>
    </source>
</evidence>
<dbReference type="Gene3D" id="3.55.50.30">
    <property type="match status" value="1"/>
</dbReference>
<reference evidence="6 7" key="1">
    <citation type="submission" date="2020-08" db="EMBL/GenBank/DDBJ databases">
        <title>Genomic Encyclopedia of Type Strains, Phase IV (KMG-V): Genome sequencing to study the core and pangenomes of soil and plant-associated prokaryotes.</title>
        <authorList>
            <person name="Whitman W."/>
        </authorList>
    </citation>
    <scope>NUCLEOTIDE SEQUENCE [LARGE SCALE GENOMIC DNA]</scope>
    <source>
        <strain evidence="6 7">MP7CTX6</strain>
    </source>
</reference>
<feature type="chain" id="PRO_5031079478" description="Outer membrane protein beta-barrel domain-containing protein" evidence="4">
    <location>
        <begin position="23"/>
        <end position="903"/>
    </location>
</feature>
<dbReference type="RefSeq" id="WP_183866716.1">
    <property type="nucleotide sequence ID" value="NZ_JACHCF010000003.1"/>
</dbReference>
<name>A0A7W8YRY9_9SPHI</name>
<dbReference type="Proteomes" id="UP000537718">
    <property type="component" value="Unassembled WGS sequence"/>
</dbReference>
<dbReference type="Gene3D" id="2.60.40.10">
    <property type="entry name" value="Immunoglobulins"/>
    <property type="match status" value="1"/>
</dbReference>
<keyword evidence="2" id="KW-0472">Membrane</keyword>
<gene>
    <name evidence="6" type="ORF">HDE69_001767</name>
</gene>
<dbReference type="Gene3D" id="2.40.170.20">
    <property type="entry name" value="TonB-dependent receptor, beta-barrel domain"/>
    <property type="match status" value="1"/>
</dbReference>
<evidence type="ECO:0000256" key="4">
    <source>
        <dbReference type="SAM" id="SignalP"/>
    </source>
</evidence>
<proteinExistence type="predicted"/>
<evidence type="ECO:0000256" key="3">
    <source>
        <dbReference type="ARBA" id="ARBA00023237"/>
    </source>
</evidence>
<evidence type="ECO:0000313" key="6">
    <source>
        <dbReference type="EMBL" id="MBB5620718.1"/>
    </source>
</evidence>
<dbReference type="SUPFAM" id="SSF49478">
    <property type="entry name" value="Cna protein B-type domain"/>
    <property type="match status" value="1"/>
</dbReference>
<evidence type="ECO:0000256" key="2">
    <source>
        <dbReference type="ARBA" id="ARBA00023136"/>
    </source>
</evidence>
<dbReference type="InterPro" id="IPR013783">
    <property type="entry name" value="Ig-like_fold"/>
</dbReference>
<dbReference type="InterPro" id="IPR037066">
    <property type="entry name" value="Plug_dom_sf"/>
</dbReference>
<dbReference type="Pfam" id="PF13620">
    <property type="entry name" value="CarboxypepD_reg"/>
    <property type="match status" value="1"/>
</dbReference>
<feature type="domain" description="Outer membrane protein beta-barrel" evidence="5">
    <location>
        <begin position="477"/>
        <end position="880"/>
    </location>
</feature>
<dbReference type="SUPFAM" id="SSF56935">
    <property type="entry name" value="Porins"/>
    <property type="match status" value="1"/>
</dbReference>
<dbReference type="EMBL" id="JACHCF010000003">
    <property type="protein sequence ID" value="MBB5620718.1"/>
    <property type="molecule type" value="Genomic_DNA"/>
</dbReference>
<dbReference type="InterPro" id="IPR036942">
    <property type="entry name" value="Beta-barrel_TonB_sf"/>
</dbReference>
<organism evidence="6 7">
    <name type="scientific">Pedobacter cryoconitis</name>
    <dbReference type="NCBI Taxonomy" id="188932"/>
    <lineage>
        <taxon>Bacteria</taxon>
        <taxon>Pseudomonadati</taxon>
        <taxon>Bacteroidota</taxon>
        <taxon>Sphingobacteriia</taxon>
        <taxon>Sphingobacteriales</taxon>
        <taxon>Sphingobacteriaceae</taxon>
        <taxon>Pedobacter</taxon>
    </lineage>
</organism>
<dbReference type="PANTHER" id="PTHR40980:SF4">
    <property type="entry name" value="TONB-DEPENDENT RECEPTOR-LIKE BETA-BARREL DOMAIN-CONTAINING PROTEIN"/>
    <property type="match status" value="1"/>
</dbReference>
<keyword evidence="4" id="KW-0732">Signal</keyword>
<dbReference type="GO" id="GO:0009279">
    <property type="term" value="C:cell outer membrane"/>
    <property type="evidence" value="ECO:0007669"/>
    <property type="project" value="UniProtKB-SubCell"/>
</dbReference>
<comment type="caution">
    <text evidence="6">The sequence shown here is derived from an EMBL/GenBank/DDBJ whole genome shotgun (WGS) entry which is preliminary data.</text>
</comment>
<dbReference type="AlphaFoldDB" id="A0A7W8YRY9"/>
<evidence type="ECO:0000313" key="7">
    <source>
        <dbReference type="Proteomes" id="UP000537718"/>
    </source>
</evidence>
<sequence length="903" mass="101914">MKYLTFFIALICFIHLSDSSYATQISVNERPVKEIIDKIAHQYHINFMYQDGLLTGKTTTFEIDPVVGQNIEQVLGQLFKQSDLSFYHVENSNYIIFTRSKKEVLQLPVRDVSSTVKDTIQPATVTGFVYDHAKKTLAYSSVQLLKAKDTSLVKSSLCDSTGKYTFKNIAPGNYLIKVFQMGYKTTSSNIFALASAGVRLPPILLPLSSKQLNEVRVVAKKQFIERKIDRTIMNVDNSILASGGSVNELLEIAPGVSIDNEQISMKGKQGVIVMIDDKPVKLSAAEISTLLQSMPANSIDKIELITNPSSKYDAEGKGGIINIKTKKGSNPGFNGTVTTGFTVGVRPRFTESITLNFKAKKLNIFSNYSFQHNLQTSTFLSDKIITGPENIKYNQHEIAHNRSISNNVRLGADYTVNDNNTIGILGTLNNNTNRSDFTQNTLFKDFNSSQPDSSLSSLNNGRASYNTYGLNINAKHIFGADDHVILFNADYTAYQSSNPNTFINSYFNKEEILNRPQEKVLNASDIDIRVYTAKLDYIYPISKNAKFEIGAKTAYTHSNSNILFQNGDIQGNLITDLNRSNTFDYKEYINAAYLNYITKLGQLTNLQIGIRGEQTNYKGNSITSGAKFDRIYFQLFPSLFLLRDIGEDQISLSYSRRIGRPGYEDLNPFIDYSSPYFYTQGNPLLQPETTHSIEFSYLFKKDLSIGISYSKTKNYFNYFTSLADSTGATKQTIDNFKDYNTLNLSISYNKRVSSWWNLTANGDFFYERYKTPILDTYIDLKQGAYNLNLLNSIELNPRLSFEILGLFKSKRIVLTRRIDSKYRVDAGLKYAVLKNKGSVKLGVTDIFYSYINQGVNETAGLYSSFYNKNENRRFSLSFNYKFGSKPTAPKKDLSNQAELDRLK</sequence>
<dbReference type="Pfam" id="PF14905">
    <property type="entry name" value="OMP_b-brl_3"/>
    <property type="match status" value="1"/>
</dbReference>
<dbReference type="PANTHER" id="PTHR40980">
    <property type="entry name" value="PLUG DOMAIN-CONTAINING PROTEIN"/>
    <property type="match status" value="1"/>
</dbReference>
<protein>
    <recommendedName>
        <fullName evidence="5">Outer membrane protein beta-barrel domain-containing protein</fullName>
    </recommendedName>
</protein>
<evidence type="ECO:0000259" key="5">
    <source>
        <dbReference type="Pfam" id="PF14905"/>
    </source>
</evidence>
<dbReference type="Gene3D" id="2.170.130.10">
    <property type="entry name" value="TonB-dependent receptor, plug domain"/>
    <property type="match status" value="1"/>
</dbReference>
<accession>A0A7W8YRY9</accession>
<comment type="subcellular location">
    <subcellularLocation>
        <location evidence="1">Cell outer membrane</location>
    </subcellularLocation>
</comment>
<dbReference type="InterPro" id="IPR041700">
    <property type="entry name" value="OMP_b-brl_3"/>
</dbReference>
<feature type="signal peptide" evidence="4">
    <location>
        <begin position="1"/>
        <end position="22"/>
    </location>
</feature>